<accession>A0A8J2ZIZ2</accession>
<dbReference type="AlphaFoldDB" id="A0A8J2ZIZ2"/>
<protein>
    <submittedName>
        <fullName evidence="1">Alpha-ribazole-5'-phosphate phosphatase</fullName>
    </submittedName>
</protein>
<reference evidence="1" key="1">
    <citation type="journal article" date="2014" name="Int. J. Syst. Evol. Microbiol.">
        <title>Complete genome sequence of Corynebacterium casei LMG S-19264T (=DSM 44701T), isolated from a smear-ripened cheese.</title>
        <authorList>
            <consortium name="US DOE Joint Genome Institute (JGI-PGF)"/>
            <person name="Walter F."/>
            <person name="Albersmeier A."/>
            <person name="Kalinowski J."/>
            <person name="Ruckert C."/>
        </authorList>
    </citation>
    <scope>NUCLEOTIDE SEQUENCE</scope>
    <source>
        <strain evidence="1">CGMCC 1.15762</strain>
    </source>
</reference>
<gene>
    <name evidence="1" type="primary">bluF</name>
    <name evidence="1" type="ORF">GCM10011415_16900</name>
</gene>
<dbReference type="SMART" id="SM00855">
    <property type="entry name" value="PGAM"/>
    <property type="match status" value="1"/>
</dbReference>
<dbReference type="Pfam" id="PF00300">
    <property type="entry name" value="His_Phos_1"/>
    <property type="match status" value="1"/>
</dbReference>
<dbReference type="EMBL" id="BMJV01000003">
    <property type="protein sequence ID" value="GGG69995.1"/>
    <property type="molecule type" value="Genomic_DNA"/>
</dbReference>
<dbReference type="SUPFAM" id="SSF53254">
    <property type="entry name" value="Phosphoglycerate mutase-like"/>
    <property type="match status" value="1"/>
</dbReference>
<dbReference type="Proteomes" id="UP000617145">
    <property type="component" value="Unassembled WGS sequence"/>
</dbReference>
<evidence type="ECO:0000313" key="2">
    <source>
        <dbReference type="Proteomes" id="UP000617145"/>
    </source>
</evidence>
<dbReference type="InterPro" id="IPR013078">
    <property type="entry name" value="His_Pase_superF_clade-1"/>
</dbReference>
<organism evidence="1 2">
    <name type="scientific">Salipiger pallidus</name>
    <dbReference type="NCBI Taxonomy" id="1775170"/>
    <lineage>
        <taxon>Bacteria</taxon>
        <taxon>Pseudomonadati</taxon>
        <taxon>Pseudomonadota</taxon>
        <taxon>Alphaproteobacteria</taxon>
        <taxon>Rhodobacterales</taxon>
        <taxon>Roseobacteraceae</taxon>
        <taxon>Salipiger</taxon>
    </lineage>
</organism>
<dbReference type="RefSeq" id="WP_188789792.1">
    <property type="nucleotide sequence ID" value="NZ_BMJV01000003.1"/>
</dbReference>
<dbReference type="CDD" id="cd07067">
    <property type="entry name" value="HP_PGM_like"/>
    <property type="match status" value="1"/>
</dbReference>
<keyword evidence="2" id="KW-1185">Reference proteome</keyword>
<proteinExistence type="predicted"/>
<evidence type="ECO:0000313" key="1">
    <source>
        <dbReference type="EMBL" id="GGG69995.1"/>
    </source>
</evidence>
<reference evidence="1" key="2">
    <citation type="submission" date="2020-09" db="EMBL/GenBank/DDBJ databases">
        <authorList>
            <person name="Sun Q."/>
            <person name="Zhou Y."/>
        </authorList>
    </citation>
    <scope>NUCLEOTIDE SEQUENCE</scope>
    <source>
        <strain evidence="1">CGMCC 1.15762</strain>
    </source>
</reference>
<name>A0A8J2ZIZ2_9RHOB</name>
<dbReference type="Gene3D" id="3.40.50.1240">
    <property type="entry name" value="Phosphoglycerate mutase-like"/>
    <property type="match status" value="1"/>
</dbReference>
<comment type="caution">
    <text evidence="1">The sequence shown here is derived from an EMBL/GenBank/DDBJ whole genome shotgun (WGS) entry which is preliminary data.</text>
</comment>
<dbReference type="InterPro" id="IPR029033">
    <property type="entry name" value="His_PPase_superfam"/>
</dbReference>
<sequence length="194" mass="20209">MSTEIPPSGELILVRHAPVVEPGCLFGRTDVAARVDPVAAQALREALPRPARLVSSPARRCRETAAAVWPDLSPETDARLWEQDFGDHDGLPFAEIPDIGPLSGPDLARWAPPGGESFADVCARTTPALAEHGAAACEAGPVVLVVHAGVIRSALSQVTGVIHAGLAFEVANLSITRLRCGAKGPLSVMAVNHA</sequence>